<feature type="region of interest" description="Disordered" evidence="1">
    <location>
        <begin position="57"/>
        <end position="88"/>
    </location>
</feature>
<dbReference type="EMBL" id="CP012670">
    <property type="protein sequence ID" value="AUX26061.1"/>
    <property type="molecule type" value="Genomic_DNA"/>
</dbReference>
<organism evidence="2 3">
    <name type="scientific">Sorangium cellulosum</name>
    <name type="common">Polyangium cellulosum</name>
    <dbReference type="NCBI Taxonomy" id="56"/>
    <lineage>
        <taxon>Bacteria</taxon>
        <taxon>Pseudomonadati</taxon>
        <taxon>Myxococcota</taxon>
        <taxon>Polyangia</taxon>
        <taxon>Polyangiales</taxon>
        <taxon>Polyangiaceae</taxon>
        <taxon>Sorangium</taxon>
    </lineage>
</organism>
<dbReference type="AlphaFoldDB" id="A0A4P2Q9X0"/>
<evidence type="ECO:0000256" key="1">
    <source>
        <dbReference type="SAM" id="MobiDB-lite"/>
    </source>
</evidence>
<evidence type="ECO:0000313" key="3">
    <source>
        <dbReference type="Proteomes" id="UP000295781"/>
    </source>
</evidence>
<feature type="compositionally biased region" description="Basic and acidic residues" evidence="1">
    <location>
        <begin position="77"/>
        <end position="88"/>
    </location>
</feature>
<protein>
    <submittedName>
        <fullName evidence="2">Uncharacterized protein</fullName>
    </submittedName>
</protein>
<gene>
    <name evidence="2" type="ORF">SOCEGT47_066140</name>
</gene>
<dbReference type="Proteomes" id="UP000295781">
    <property type="component" value="Chromosome"/>
</dbReference>
<accession>A0A4P2Q9X0</accession>
<proteinExistence type="predicted"/>
<name>A0A4P2Q9X0_SORCE</name>
<reference evidence="2 3" key="1">
    <citation type="submission" date="2015-09" db="EMBL/GenBank/DDBJ databases">
        <title>Sorangium comparison.</title>
        <authorList>
            <person name="Zaburannyi N."/>
            <person name="Bunk B."/>
            <person name="Overmann J."/>
            <person name="Mueller R."/>
        </authorList>
    </citation>
    <scope>NUCLEOTIDE SEQUENCE [LARGE SCALE GENOMIC DNA]</scope>
    <source>
        <strain evidence="2 3">So ceGT47</strain>
    </source>
</reference>
<sequence>MIRGVTLVLGTTVTIGRGPLLLQGARTAAAAEGDIAPPSGAVGVDAAGQFVSPRQIDSRSHLGGYPTPGAEAYLDGSDGRERQQMAAR</sequence>
<evidence type="ECO:0000313" key="2">
    <source>
        <dbReference type="EMBL" id="AUX26061.1"/>
    </source>
</evidence>